<evidence type="ECO:0000259" key="6">
    <source>
        <dbReference type="Pfam" id="PF02631"/>
    </source>
</evidence>
<evidence type="ECO:0000256" key="5">
    <source>
        <dbReference type="HAMAP-Rule" id="MF_01114"/>
    </source>
</evidence>
<dbReference type="OrthoDB" id="7066780at2"/>
<evidence type="ECO:0000259" key="7">
    <source>
        <dbReference type="Pfam" id="PF21981"/>
    </source>
</evidence>
<gene>
    <name evidence="5" type="primary">recX</name>
    <name evidence="9" type="ORF">DKW60_01430</name>
</gene>
<evidence type="ECO:0000256" key="4">
    <source>
        <dbReference type="ARBA" id="ARBA00022490"/>
    </source>
</evidence>
<comment type="similarity">
    <text evidence="2 5">Belongs to the RecX family.</text>
</comment>
<evidence type="ECO:0000256" key="1">
    <source>
        <dbReference type="ARBA" id="ARBA00004496"/>
    </source>
</evidence>
<comment type="function">
    <text evidence="5">Modulates RecA activity.</text>
</comment>
<dbReference type="Gene3D" id="1.10.10.10">
    <property type="entry name" value="Winged helix-like DNA-binding domain superfamily/Winged helix DNA-binding domain"/>
    <property type="match status" value="3"/>
</dbReference>
<comment type="caution">
    <text evidence="9">The sequence shown here is derived from an EMBL/GenBank/DDBJ whole genome shotgun (WGS) entry which is preliminary data.</text>
</comment>
<dbReference type="Proteomes" id="UP000245539">
    <property type="component" value="Unassembled WGS sequence"/>
</dbReference>
<dbReference type="EMBL" id="QGKM01000003">
    <property type="protein sequence ID" value="PWR00510.1"/>
    <property type="molecule type" value="Genomic_DNA"/>
</dbReference>
<dbReference type="Pfam" id="PF21981">
    <property type="entry name" value="RecX_HTH3"/>
    <property type="match status" value="1"/>
</dbReference>
<dbReference type="Pfam" id="PF02631">
    <property type="entry name" value="RecX_HTH2"/>
    <property type="match status" value="1"/>
</dbReference>
<dbReference type="InterPro" id="IPR036388">
    <property type="entry name" value="WH-like_DNA-bd_sf"/>
</dbReference>
<dbReference type="InterPro" id="IPR053924">
    <property type="entry name" value="RecX_HTH_2nd"/>
</dbReference>
<dbReference type="GO" id="GO:0005737">
    <property type="term" value="C:cytoplasm"/>
    <property type="evidence" value="ECO:0007669"/>
    <property type="project" value="UniProtKB-SubCell"/>
</dbReference>
<dbReference type="PANTHER" id="PTHR33602:SF1">
    <property type="entry name" value="REGULATORY PROTEIN RECX FAMILY PROTEIN"/>
    <property type="match status" value="1"/>
</dbReference>
<proteinExistence type="inferred from homology"/>
<accession>A0A317CQE6</accession>
<keyword evidence="4 5" id="KW-0963">Cytoplasm</keyword>
<comment type="subcellular location">
    <subcellularLocation>
        <location evidence="1 5">Cytoplasm</location>
    </subcellularLocation>
</comment>
<dbReference type="GO" id="GO:0006282">
    <property type="term" value="P:regulation of DNA repair"/>
    <property type="evidence" value="ECO:0007669"/>
    <property type="project" value="UniProtKB-UniRule"/>
</dbReference>
<evidence type="ECO:0000313" key="10">
    <source>
        <dbReference type="Proteomes" id="UP000245539"/>
    </source>
</evidence>
<dbReference type="InterPro" id="IPR053925">
    <property type="entry name" value="RecX_HTH_3rd"/>
</dbReference>
<evidence type="ECO:0000313" key="9">
    <source>
        <dbReference type="EMBL" id="PWR00510.1"/>
    </source>
</evidence>
<feature type="domain" description="RecX second three-helical" evidence="6">
    <location>
        <begin position="68"/>
        <end position="107"/>
    </location>
</feature>
<name>A0A317CQE6_9GAMM</name>
<dbReference type="RefSeq" id="WP_109835881.1">
    <property type="nucleotide sequence ID" value="NZ_QGKM01000003.1"/>
</dbReference>
<dbReference type="InterPro" id="IPR053926">
    <property type="entry name" value="RecX_HTH_1st"/>
</dbReference>
<feature type="domain" description="RecX first three-helical" evidence="8">
    <location>
        <begin position="21"/>
        <end position="51"/>
    </location>
</feature>
<dbReference type="InterPro" id="IPR003783">
    <property type="entry name" value="Regulatory_RecX"/>
</dbReference>
<evidence type="ECO:0000256" key="2">
    <source>
        <dbReference type="ARBA" id="ARBA00009695"/>
    </source>
</evidence>
<dbReference type="PANTHER" id="PTHR33602">
    <property type="entry name" value="REGULATORY PROTEIN RECX FAMILY PROTEIN"/>
    <property type="match status" value="1"/>
</dbReference>
<dbReference type="AlphaFoldDB" id="A0A317CQE6"/>
<evidence type="ECO:0000256" key="3">
    <source>
        <dbReference type="ARBA" id="ARBA00018111"/>
    </source>
</evidence>
<protein>
    <recommendedName>
        <fullName evidence="3 5">Regulatory protein RecX</fullName>
    </recommendedName>
</protein>
<keyword evidence="10" id="KW-1185">Reference proteome</keyword>
<reference evidence="9 10" key="1">
    <citation type="submission" date="2018-05" db="EMBL/GenBank/DDBJ databases">
        <title>Leucothrix arctica sp. nov., isolated from Arctic seawater.</title>
        <authorList>
            <person name="Choi A."/>
            <person name="Baek K."/>
        </authorList>
    </citation>
    <scope>NUCLEOTIDE SEQUENCE [LARGE SCALE GENOMIC DNA]</scope>
    <source>
        <strain evidence="9 10">JCM 18388</strain>
    </source>
</reference>
<organism evidence="9 10">
    <name type="scientific">Leucothrix pacifica</name>
    <dbReference type="NCBI Taxonomy" id="1247513"/>
    <lineage>
        <taxon>Bacteria</taxon>
        <taxon>Pseudomonadati</taxon>
        <taxon>Pseudomonadota</taxon>
        <taxon>Gammaproteobacteria</taxon>
        <taxon>Thiotrichales</taxon>
        <taxon>Thiotrichaceae</taxon>
        <taxon>Leucothrix</taxon>
    </lineage>
</organism>
<dbReference type="HAMAP" id="MF_01114">
    <property type="entry name" value="RecX"/>
    <property type="match status" value="1"/>
</dbReference>
<feature type="domain" description="RecX third three-helical" evidence="7">
    <location>
        <begin position="116"/>
        <end position="158"/>
    </location>
</feature>
<dbReference type="Pfam" id="PF21982">
    <property type="entry name" value="RecX_HTH1"/>
    <property type="match status" value="1"/>
</dbReference>
<sequence length="161" mass="18728">MSKMTQSKKPSNSQADNVNRCLKTAIDLLSRREHSRLELRRKLQLKPYAEGVDLEPLLDQLAEANYQSEERYAESFVRSRILKGQGELKIRSQLLQRGISQRLAETAIREAEVNWWDLAETQRAKRFGEAYPKARDEQARQSRFLLSRGFPSHIVREVTQS</sequence>
<evidence type="ECO:0000259" key="8">
    <source>
        <dbReference type="Pfam" id="PF21982"/>
    </source>
</evidence>